<accession>A0ABV7GXX3</accession>
<comment type="similarity">
    <text evidence="2">Belongs to the glycosyl hydrolase 3 family.</text>
</comment>
<evidence type="ECO:0000256" key="5">
    <source>
        <dbReference type="ARBA" id="ARBA00023295"/>
    </source>
</evidence>
<evidence type="ECO:0000313" key="7">
    <source>
        <dbReference type="EMBL" id="MFC3144622.1"/>
    </source>
</evidence>
<dbReference type="Pfam" id="PF00933">
    <property type="entry name" value="Glyco_hydro_3"/>
    <property type="match status" value="1"/>
</dbReference>
<dbReference type="EMBL" id="JBHRTB010000010">
    <property type="protein sequence ID" value="MFC3144622.1"/>
    <property type="molecule type" value="Genomic_DNA"/>
</dbReference>
<evidence type="ECO:0000256" key="2">
    <source>
        <dbReference type="ARBA" id="ARBA00005336"/>
    </source>
</evidence>
<dbReference type="PANTHER" id="PTHR30480:SF13">
    <property type="entry name" value="BETA-HEXOSAMINIDASE"/>
    <property type="match status" value="1"/>
</dbReference>
<evidence type="ECO:0000256" key="3">
    <source>
        <dbReference type="ARBA" id="ARBA00012663"/>
    </source>
</evidence>
<dbReference type="RefSeq" id="WP_275633679.1">
    <property type="nucleotide sequence ID" value="NZ_JARGYD010000006.1"/>
</dbReference>
<feature type="domain" description="Glycoside hydrolase family 3 N-terminal" evidence="6">
    <location>
        <begin position="23"/>
        <end position="293"/>
    </location>
</feature>
<sequence length="336" mass="35830">MTARAAAILGCDGPRLTPDERRFFADAQPWGFILFARNIQTPDQVVRLTSGLRDAVGRDVPVLIDQEGGRVQRMTPPHWRQWLPPLDQTERAGADAARAMELRYRIIASELLAIGIDVNCAPCLDVARPDTHAVLRNRCYGDDPQTVTTVGRAAARGLMAGGVLPVMKHMPGHGRALVDSHLSLPVVSEPLDVLQSVDFAPFAALSDLPMAMSAHVVFEAIDPDNPATTSPDVISLIRQTLAYDGLLMSDDLSMEALSGGPGDRAAASRAAGCDMVLHCNGHMDEMQQVVAAAGVLDGQAVRRAEAALSARTKPDSIDIADAEAELETLLGGKVHG</sequence>
<reference evidence="8" key="1">
    <citation type="journal article" date="2019" name="Int. J. Syst. Evol. Microbiol.">
        <title>The Global Catalogue of Microorganisms (GCM) 10K type strain sequencing project: providing services to taxonomists for standard genome sequencing and annotation.</title>
        <authorList>
            <consortium name="The Broad Institute Genomics Platform"/>
            <consortium name="The Broad Institute Genome Sequencing Center for Infectious Disease"/>
            <person name="Wu L."/>
            <person name="Ma J."/>
        </authorList>
    </citation>
    <scope>NUCLEOTIDE SEQUENCE [LARGE SCALE GENOMIC DNA]</scope>
    <source>
        <strain evidence="8">KCTC 52366</strain>
    </source>
</reference>
<evidence type="ECO:0000313" key="8">
    <source>
        <dbReference type="Proteomes" id="UP001595632"/>
    </source>
</evidence>
<dbReference type="InterPro" id="IPR036962">
    <property type="entry name" value="Glyco_hydro_3_N_sf"/>
</dbReference>
<name>A0ABV7GXX3_9RHOB</name>
<dbReference type="GO" id="GO:0004563">
    <property type="term" value="F:beta-N-acetylhexosaminidase activity"/>
    <property type="evidence" value="ECO:0007669"/>
    <property type="project" value="UniProtKB-EC"/>
</dbReference>
<evidence type="ECO:0000256" key="4">
    <source>
        <dbReference type="ARBA" id="ARBA00022801"/>
    </source>
</evidence>
<dbReference type="SUPFAM" id="SSF51445">
    <property type="entry name" value="(Trans)glycosidases"/>
    <property type="match status" value="1"/>
</dbReference>
<dbReference type="EC" id="3.2.1.52" evidence="3"/>
<protein>
    <recommendedName>
        <fullName evidence="3">beta-N-acetylhexosaminidase</fullName>
        <ecNumber evidence="3">3.2.1.52</ecNumber>
    </recommendedName>
</protein>
<evidence type="ECO:0000259" key="6">
    <source>
        <dbReference type="Pfam" id="PF00933"/>
    </source>
</evidence>
<dbReference type="InterPro" id="IPR001764">
    <property type="entry name" value="Glyco_hydro_3_N"/>
</dbReference>
<dbReference type="Gene3D" id="3.20.20.300">
    <property type="entry name" value="Glycoside hydrolase, family 3, N-terminal domain"/>
    <property type="match status" value="1"/>
</dbReference>
<dbReference type="InterPro" id="IPR017853">
    <property type="entry name" value="GH"/>
</dbReference>
<dbReference type="Proteomes" id="UP001595632">
    <property type="component" value="Unassembled WGS sequence"/>
</dbReference>
<keyword evidence="5 7" id="KW-0326">Glycosidase</keyword>
<proteinExistence type="inferred from homology"/>
<comment type="caution">
    <text evidence="7">The sequence shown here is derived from an EMBL/GenBank/DDBJ whole genome shotgun (WGS) entry which is preliminary data.</text>
</comment>
<dbReference type="PANTHER" id="PTHR30480">
    <property type="entry name" value="BETA-HEXOSAMINIDASE-RELATED"/>
    <property type="match status" value="1"/>
</dbReference>
<keyword evidence="4 7" id="KW-0378">Hydrolase</keyword>
<dbReference type="NCBIfam" id="NF003740">
    <property type="entry name" value="PRK05337.1"/>
    <property type="match status" value="1"/>
</dbReference>
<organism evidence="7 8">
    <name type="scientific">Psychromarinibacter halotolerans</name>
    <dbReference type="NCBI Taxonomy" id="1775175"/>
    <lineage>
        <taxon>Bacteria</taxon>
        <taxon>Pseudomonadati</taxon>
        <taxon>Pseudomonadota</taxon>
        <taxon>Alphaproteobacteria</taxon>
        <taxon>Rhodobacterales</taxon>
        <taxon>Paracoccaceae</taxon>
        <taxon>Psychromarinibacter</taxon>
    </lineage>
</organism>
<comment type="catalytic activity">
    <reaction evidence="1">
        <text>Hydrolysis of terminal non-reducing N-acetyl-D-hexosamine residues in N-acetyl-beta-D-hexosaminides.</text>
        <dbReference type="EC" id="3.2.1.52"/>
    </reaction>
</comment>
<keyword evidence="8" id="KW-1185">Reference proteome</keyword>
<evidence type="ECO:0000256" key="1">
    <source>
        <dbReference type="ARBA" id="ARBA00001231"/>
    </source>
</evidence>
<gene>
    <name evidence="7" type="primary">nagZ</name>
    <name evidence="7" type="ORF">ACFOGP_18005</name>
</gene>
<dbReference type="InterPro" id="IPR050226">
    <property type="entry name" value="NagZ_Beta-hexosaminidase"/>
</dbReference>